<evidence type="ECO:0000256" key="3">
    <source>
        <dbReference type="ARBA" id="ARBA00047960"/>
    </source>
</evidence>
<evidence type="ECO:0000256" key="4">
    <source>
        <dbReference type="RuleBase" id="RU003494"/>
    </source>
</evidence>
<dbReference type="Gene3D" id="1.20.1050.10">
    <property type="match status" value="1"/>
</dbReference>
<dbReference type="InterPro" id="IPR040079">
    <property type="entry name" value="Glutathione_S-Trfase"/>
</dbReference>
<dbReference type="GO" id="GO:0004601">
    <property type="term" value="F:peroxidase activity"/>
    <property type="evidence" value="ECO:0007669"/>
    <property type="project" value="UniProtKB-ARBA"/>
</dbReference>
<comment type="similarity">
    <text evidence="4">Belongs to the GST superfamily.</text>
</comment>
<dbReference type="SUPFAM" id="SSF47616">
    <property type="entry name" value="GST C-terminal domain-like"/>
    <property type="match status" value="1"/>
</dbReference>
<dbReference type="InterPro" id="IPR036282">
    <property type="entry name" value="Glutathione-S-Trfase_C_sf"/>
</dbReference>
<gene>
    <name evidence="7" type="ORF">LMG24238_00484</name>
</gene>
<dbReference type="GO" id="GO:0004364">
    <property type="term" value="F:glutathione transferase activity"/>
    <property type="evidence" value="ECO:0007669"/>
    <property type="project" value="UniProtKB-EC"/>
</dbReference>
<dbReference type="PROSITE" id="PS50404">
    <property type="entry name" value="GST_NTER"/>
    <property type="match status" value="1"/>
</dbReference>
<accession>A0A6J5ADS9</accession>
<evidence type="ECO:0000313" key="8">
    <source>
        <dbReference type="Proteomes" id="UP000494255"/>
    </source>
</evidence>
<dbReference type="Pfam" id="PF02798">
    <property type="entry name" value="GST_N"/>
    <property type="match status" value="1"/>
</dbReference>
<dbReference type="CDD" id="cd03046">
    <property type="entry name" value="GST_N_GTT1_like"/>
    <property type="match status" value="1"/>
</dbReference>
<dbReference type="PANTHER" id="PTHR44051">
    <property type="entry name" value="GLUTATHIONE S-TRANSFERASE-RELATED"/>
    <property type="match status" value="1"/>
</dbReference>
<name>A0A6J5ADS9_9BURK</name>
<dbReference type="AlphaFoldDB" id="A0A6J5ADS9"/>
<dbReference type="InterPro" id="IPR010987">
    <property type="entry name" value="Glutathione-S-Trfase_C-like"/>
</dbReference>
<dbReference type="Gene3D" id="3.40.30.10">
    <property type="entry name" value="Glutaredoxin"/>
    <property type="match status" value="1"/>
</dbReference>
<evidence type="ECO:0000256" key="1">
    <source>
        <dbReference type="ARBA" id="ARBA00012452"/>
    </source>
</evidence>
<dbReference type="GO" id="GO:0005737">
    <property type="term" value="C:cytoplasm"/>
    <property type="evidence" value="ECO:0007669"/>
    <property type="project" value="UniProtKB-ARBA"/>
</dbReference>
<dbReference type="Proteomes" id="UP000494255">
    <property type="component" value="Unassembled WGS sequence"/>
</dbReference>
<dbReference type="EC" id="2.5.1.18" evidence="1"/>
<organism evidence="7 8">
    <name type="scientific">Paraburkholderia sediminicola</name>
    <dbReference type="NCBI Taxonomy" id="458836"/>
    <lineage>
        <taxon>Bacteria</taxon>
        <taxon>Pseudomonadati</taxon>
        <taxon>Pseudomonadota</taxon>
        <taxon>Betaproteobacteria</taxon>
        <taxon>Burkholderiales</taxon>
        <taxon>Burkholderiaceae</taxon>
        <taxon>Paraburkholderia</taxon>
    </lineage>
</organism>
<proteinExistence type="inferred from homology"/>
<keyword evidence="2" id="KW-0808">Transferase</keyword>
<dbReference type="CDD" id="cd03189">
    <property type="entry name" value="GST_C_GTT1_like"/>
    <property type="match status" value="1"/>
</dbReference>
<dbReference type="InterPro" id="IPR004045">
    <property type="entry name" value="Glutathione_S-Trfase_N"/>
</dbReference>
<evidence type="ECO:0000256" key="2">
    <source>
        <dbReference type="ARBA" id="ARBA00022679"/>
    </source>
</evidence>
<feature type="domain" description="GST C-terminal" evidence="6">
    <location>
        <begin position="124"/>
        <end position="240"/>
    </location>
</feature>
<dbReference type="SFLD" id="SFLDS00019">
    <property type="entry name" value="Glutathione_Transferase_(cytos"/>
    <property type="match status" value="1"/>
</dbReference>
<dbReference type="PROSITE" id="PS50405">
    <property type="entry name" value="GST_CTER"/>
    <property type="match status" value="1"/>
</dbReference>
<evidence type="ECO:0000313" key="7">
    <source>
        <dbReference type="EMBL" id="CAB3643302.1"/>
    </source>
</evidence>
<evidence type="ECO:0000259" key="6">
    <source>
        <dbReference type="PROSITE" id="PS50405"/>
    </source>
</evidence>
<reference evidence="7 8" key="1">
    <citation type="submission" date="2020-04" db="EMBL/GenBank/DDBJ databases">
        <authorList>
            <person name="De Canck E."/>
        </authorList>
    </citation>
    <scope>NUCLEOTIDE SEQUENCE [LARGE SCALE GENOMIC DNA]</scope>
    <source>
        <strain evidence="7 8">LMG 24238</strain>
    </source>
</reference>
<dbReference type="SFLD" id="SFLDG01150">
    <property type="entry name" value="Main.1:_Beta-like"/>
    <property type="match status" value="1"/>
</dbReference>
<dbReference type="EMBL" id="CADIKC010000001">
    <property type="protein sequence ID" value="CAB3643302.1"/>
    <property type="molecule type" value="Genomic_DNA"/>
</dbReference>
<comment type="catalytic activity">
    <reaction evidence="3">
        <text>RX + glutathione = an S-substituted glutathione + a halide anion + H(+)</text>
        <dbReference type="Rhea" id="RHEA:16437"/>
        <dbReference type="ChEBI" id="CHEBI:15378"/>
        <dbReference type="ChEBI" id="CHEBI:16042"/>
        <dbReference type="ChEBI" id="CHEBI:17792"/>
        <dbReference type="ChEBI" id="CHEBI:57925"/>
        <dbReference type="ChEBI" id="CHEBI:90779"/>
        <dbReference type="EC" id="2.5.1.18"/>
    </reaction>
</comment>
<dbReference type="Pfam" id="PF00043">
    <property type="entry name" value="GST_C"/>
    <property type="match status" value="1"/>
</dbReference>
<feature type="domain" description="GST N-terminal" evidence="5">
    <location>
        <begin position="36"/>
        <end position="118"/>
    </location>
</feature>
<sequence length="240" mass="26966">MLMPARKILPMPAHVNRRTVSGQAVAALSLTGSTNYSMIEVHHLNESRSRRITWLLEELGLDYTLVQYQRNPQTRLAPPELMAIHPLGKAPVIRDGEKVIFESGAIVDYLIRRYGNGRLAPAYGTDEYDRYAQFLHYVEGSAMLPLMLKLYTARLGEGAAPLQPRIESELQNHFGFLNQELAGRDYLMGDELTGVDIQLSFVAQTCLKFCGRDAFPHITAFVDRIEARPAYQRAMEKGGA</sequence>
<dbReference type="SFLD" id="SFLDG00358">
    <property type="entry name" value="Main_(cytGST)"/>
    <property type="match status" value="1"/>
</dbReference>
<protein>
    <recommendedName>
        <fullName evidence="1">glutathione transferase</fullName>
        <ecNumber evidence="1">2.5.1.18</ecNumber>
    </recommendedName>
</protein>
<dbReference type="InterPro" id="IPR004046">
    <property type="entry name" value="GST_C"/>
</dbReference>
<keyword evidence="8" id="KW-1185">Reference proteome</keyword>
<evidence type="ECO:0000259" key="5">
    <source>
        <dbReference type="PROSITE" id="PS50404"/>
    </source>
</evidence>
<dbReference type="FunFam" id="3.40.30.10:FF:000156">
    <property type="entry name" value="Glutathione S-transferase 1"/>
    <property type="match status" value="1"/>
</dbReference>
<dbReference type="InterPro" id="IPR036249">
    <property type="entry name" value="Thioredoxin-like_sf"/>
</dbReference>
<dbReference type="SUPFAM" id="SSF52833">
    <property type="entry name" value="Thioredoxin-like"/>
    <property type="match status" value="1"/>
</dbReference>
<dbReference type="PANTHER" id="PTHR44051:SF9">
    <property type="entry name" value="GLUTATHIONE S-TRANSFERASE 1"/>
    <property type="match status" value="1"/>
</dbReference>